<evidence type="ECO:0000313" key="4">
    <source>
        <dbReference type="Proteomes" id="UP000197781"/>
    </source>
</evidence>
<reference evidence="3 4" key="1">
    <citation type="submission" date="2016-11" db="EMBL/GenBank/DDBJ databases">
        <authorList>
            <person name="Jaros S."/>
            <person name="Januszkiewicz K."/>
            <person name="Wedrychowicz H."/>
        </authorList>
    </citation>
    <scope>NUCLEOTIDE SEQUENCE [LARGE SCALE GENOMIC DNA]</scope>
    <source>
        <strain evidence="3 4">NF2</strain>
    </source>
</reference>
<name>A0A220MBX2_9BACL</name>
<dbReference type="PANTHER" id="PTHR33434:SF2">
    <property type="entry name" value="FATTY ACID-BINDING PROTEIN TM_1468"/>
    <property type="match status" value="1"/>
</dbReference>
<dbReference type="InterPro" id="IPR043168">
    <property type="entry name" value="DegV_C"/>
</dbReference>
<keyword evidence="2" id="KW-0175">Coiled coil</keyword>
<evidence type="ECO:0000313" key="3">
    <source>
        <dbReference type="EMBL" id="ASJ52492.1"/>
    </source>
</evidence>
<dbReference type="InterPro" id="IPR003797">
    <property type="entry name" value="DegV"/>
</dbReference>
<dbReference type="Gene3D" id="3.40.50.10170">
    <property type="match status" value="1"/>
</dbReference>
<dbReference type="PROSITE" id="PS51482">
    <property type="entry name" value="DEGV"/>
    <property type="match status" value="1"/>
</dbReference>
<dbReference type="Pfam" id="PF02645">
    <property type="entry name" value="DegV"/>
    <property type="match status" value="1"/>
</dbReference>
<dbReference type="EMBL" id="CP018145">
    <property type="protein sequence ID" value="ASJ52492.1"/>
    <property type="molecule type" value="Genomic_DNA"/>
</dbReference>
<dbReference type="AlphaFoldDB" id="A0A220MBX2"/>
<evidence type="ECO:0000256" key="1">
    <source>
        <dbReference type="ARBA" id="ARBA00023121"/>
    </source>
</evidence>
<keyword evidence="1" id="KW-0446">Lipid-binding</keyword>
<dbReference type="SUPFAM" id="SSF82549">
    <property type="entry name" value="DAK1/DegV-like"/>
    <property type="match status" value="1"/>
</dbReference>
<dbReference type="Proteomes" id="UP000197781">
    <property type="component" value="Chromosome"/>
</dbReference>
<dbReference type="PANTHER" id="PTHR33434">
    <property type="entry name" value="DEGV DOMAIN-CONTAINING PROTEIN DR_1986-RELATED"/>
    <property type="match status" value="1"/>
</dbReference>
<dbReference type="Gene3D" id="3.30.1180.10">
    <property type="match status" value="1"/>
</dbReference>
<sequence length="281" mass="31687">MKKKIAWVTDSTALIPDHIMEEHDIYVVPLEIIFEDGTYEDGIDLAPEQLYQKIVQANYAPKTSQPCLGKFVTLYERLKEEYECAIAVHLSSDLSGTYNTSATAAKMVDFPVESVDSKLMSYPITSIILNGIEQAKEGKGYQEIASSLREEYKNFENYILVGSLDQFYKGGRMTGLQYFIGNLLQIKPIFQMKDGLFEVYEKVRTEGKAVKRILEQLENAKQNYTVTHVQILHGNVLEKALELKEKIQNKYSDVEVLVGPISSTIGAHAGMGTLALAWRNE</sequence>
<dbReference type="RefSeq" id="WP_088906391.1">
    <property type="nucleotide sequence ID" value="NZ_CP018145.1"/>
</dbReference>
<evidence type="ECO:0000256" key="2">
    <source>
        <dbReference type="SAM" id="Coils"/>
    </source>
</evidence>
<dbReference type="InterPro" id="IPR050270">
    <property type="entry name" value="DegV_domain_contain"/>
</dbReference>
<dbReference type="GO" id="GO:0008289">
    <property type="term" value="F:lipid binding"/>
    <property type="evidence" value="ECO:0007669"/>
    <property type="project" value="UniProtKB-KW"/>
</dbReference>
<gene>
    <name evidence="3" type="ORF">BP422_02380</name>
</gene>
<protein>
    <submittedName>
        <fullName evidence="3">Fatty acid-binding protein DegV</fullName>
    </submittedName>
</protein>
<organism evidence="3 4">
    <name type="scientific">Brevibacillus formosus</name>
    <dbReference type="NCBI Taxonomy" id="54913"/>
    <lineage>
        <taxon>Bacteria</taxon>
        <taxon>Bacillati</taxon>
        <taxon>Bacillota</taxon>
        <taxon>Bacilli</taxon>
        <taxon>Bacillales</taxon>
        <taxon>Paenibacillaceae</taxon>
        <taxon>Brevibacillus</taxon>
    </lineage>
</organism>
<dbReference type="NCBIfam" id="TIGR00762">
    <property type="entry name" value="DegV"/>
    <property type="match status" value="1"/>
</dbReference>
<accession>A0A220MBX2</accession>
<feature type="coiled-coil region" evidence="2">
    <location>
        <begin position="200"/>
        <end position="257"/>
    </location>
</feature>
<proteinExistence type="predicted"/>
<dbReference type="KEGG" id="bfm:BP422_02380"/>